<evidence type="ECO:0000313" key="11">
    <source>
        <dbReference type="Proteomes" id="UP000243333"/>
    </source>
</evidence>
<name>A0A1G7MYY7_9FIRM</name>
<dbReference type="STRING" id="1123285.SAMN05660235_02357"/>
<comment type="similarity">
    <text evidence="1">Belongs to the bacterial solute-binding protein 1 family.</text>
</comment>
<keyword evidence="4 8" id="KW-0479">Metal-binding</keyword>
<keyword evidence="11" id="KW-1185">Reference proteome</keyword>
<dbReference type="AlphaFoldDB" id="A0A1G7MYY7"/>
<dbReference type="PIRSF" id="PIRSF002825">
    <property type="entry name" value="CfbpA"/>
    <property type="match status" value="1"/>
</dbReference>
<organism evidence="10 11">
    <name type="scientific">Sporolituus thermophilus DSM 23256</name>
    <dbReference type="NCBI Taxonomy" id="1123285"/>
    <lineage>
        <taxon>Bacteria</taxon>
        <taxon>Bacillati</taxon>
        <taxon>Bacillota</taxon>
        <taxon>Negativicutes</taxon>
        <taxon>Selenomonadales</taxon>
        <taxon>Sporomusaceae</taxon>
        <taxon>Sporolituus</taxon>
    </lineage>
</organism>
<dbReference type="Proteomes" id="UP000243333">
    <property type="component" value="Unassembled WGS sequence"/>
</dbReference>
<dbReference type="GO" id="GO:0006826">
    <property type="term" value="P:iron ion transport"/>
    <property type="evidence" value="ECO:0007669"/>
    <property type="project" value="UniProtKB-KW"/>
</dbReference>
<dbReference type="SUPFAM" id="SSF53850">
    <property type="entry name" value="Periplasmic binding protein-like II"/>
    <property type="match status" value="1"/>
</dbReference>
<keyword evidence="5 9" id="KW-0732">Signal</keyword>
<dbReference type="GO" id="GO:0055085">
    <property type="term" value="P:transmembrane transport"/>
    <property type="evidence" value="ECO:0007669"/>
    <property type="project" value="InterPro"/>
</dbReference>
<proteinExistence type="inferred from homology"/>
<dbReference type="EMBL" id="FNBU01000020">
    <property type="protein sequence ID" value="SDF66964.1"/>
    <property type="molecule type" value="Genomic_DNA"/>
</dbReference>
<evidence type="ECO:0000256" key="4">
    <source>
        <dbReference type="ARBA" id="ARBA00022723"/>
    </source>
</evidence>
<feature type="binding site" evidence="8">
    <location>
        <position position="234"/>
    </location>
    <ligand>
        <name>Fe cation</name>
        <dbReference type="ChEBI" id="CHEBI:24875"/>
    </ligand>
</feature>
<evidence type="ECO:0000256" key="5">
    <source>
        <dbReference type="ARBA" id="ARBA00022729"/>
    </source>
</evidence>
<evidence type="ECO:0000256" key="6">
    <source>
        <dbReference type="ARBA" id="ARBA00023004"/>
    </source>
</evidence>
<dbReference type="PANTHER" id="PTHR30006:SF15">
    <property type="entry name" value="IRON-UTILIZATION PERIPLASMIC PROTEIN"/>
    <property type="match status" value="1"/>
</dbReference>
<keyword evidence="7" id="KW-0406">Ion transport</keyword>
<dbReference type="PROSITE" id="PS01037">
    <property type="entry name" value="SBP_BACTERIAL_1"/>
    <property type="match status" value="1"/>
</dbReference>
<evidence type="ECO:0000256" key="7">
    <source>
        <dbReference type="ARBA" id="ARBA00023065"/>
    </source>
</evidence>
<dbReference type="GO" id="GO:0030288">
    <property type="term" value="C:outer membrane-bounded periplasmic space"/>
    <property type="evidence" value="ECO:0007669"/>
    <property type="project" value="TreeGrafter"/>
</dbReference>
<accession>A0A1G7MYY7</accession>
<dbReference type="RefSeq" id="WP_093691110.1">
    <property type="nucleotide sequence ID" value="NZ_FNBU01000020.1"/>
</dbReference>
<dbReference type="Gene3D" id="3.40.190.10">
    <property type="entry name" value="Periplasmic binding protein-like II"/>
    <property type="match status" value="2"/>
</dbReference>
<gene>
    <name evidence="10" type="ORF">SAMN05660235_02357</name>
</gene>
<evidence type="ECO:0000256" key="8">
    <source>
        <dbReference type="PIRSR" id="PIRSR002825-1"/>
    </source>
</evidence>
<dbReference type="PANTHER" id="PTHR30006">
    <property type="entry name" value="THIAMINE-BINDING PERIPLASMIC PROTEIN-RELATED"/>
    <property type="match status" value="1"/>
</dbReference>
<evidence type="ECO:0000256" key="9">
    <source>
        <dbReference type="SAM" id="SignalP"/>
    </source>
</evidence>
<feature type="binding site" evidence="8">
    <location>
        <position position="233"/>
    </location>
    <ligand>
        <name>Fe cation</name>
        <dbReference type="ChEBI" id="CHEBI:24875"/>
    </ligand>
</feature>
<dbReference type="InterPro" id="IPR006061">
    <property type="entry name" value="SBP_1_CS"/>
</dbReference>
<protein>
    <submittedName>
        <fullName evidence="10">Iron(III) transport system substrate-binding protein</fullName>
    </submittedName>
</protein>
<evidence type="ECO:0000256" key="3">
    <source>
        <dbReference type="ARBA" id="ARBA00022496"/>
    </source>
</evidence>
<evidence type="ECO:0000256" key="2">
    <source>
        <dbReference type="ARBA" id="ARBA00022448"/>
    </source>
</evidence>
<evidence type="ECO:0000256" key="1">
    <source>
        <dbReference type="ARBA" id="ARBA00008520"/>
    </source>
</evidence>
<reference evidence="11" key="1">
    <citation type="submission" date="2016-10" db="EMBL/GenBank/DDBJ databases">
        <authorList>
            <person name="Varghese N."/>
            <person name="Submissions S."/>
        </authorList>
    </citation>
    <scope>NUCLEOTIDE SEQUENCE [LARGE SCALE GENOMIC DNA]</scope>
    <source>
        <strain evidence="11">DSM 23256</strain>
    </source>
</reference>
<feature type="signal peptide" evidence="9">
    <location>
        <begin position="1"/>
        <end position="20"/>
    </location>
</feature>
<keyword evidence="2" id="KW-0813">Transport</keyword>
<keyword evidence="6 8" id="KW-0408">Iron</keyword>
<sequence length="345" mass="37259">MVFKKKVLALLALSILLAFAIAGCGSSETAKTEQAKPTQLVVYSGRNEKLIKPVIEQFEKETGIKVVLRAGGASELANAVMEEKNNPQADVFIANDAGTLEVLRSQGLFQPNNSDAVKKVPADLRADDGSWVGVSARSRVIMYNTKLVKESELPKSLFDLADPKWKGQVAMAISSNESVVGNVTVIRQVKGDKAAEDFLTALKANDVKVLKGHTEVRQAVGKGEFKLGWVNHYYYELEKAAGSPVAAIYPDQGPSDMGVAVNVAGVGIIKGAKNTEAAKKFIAFLLQPSIQKIFAEVNYEYPVIPGVPAKAEKSLNDFKRADVKLEVLGKELKNSMNLLEKVGMP</sequence>
<dbReference type="PROSITE" id="PS51257">
    <property type="entry name" value="PROKAR_LIPOPROTEIN"/>
    <property type="match status" value="1"/>
</dbReference>
<evidence type="ECO:0000313" key="10">
    <source>
        <dbReference type="EMBL" id="SDF66964.1"/>
    </source>
</evidence>
<dbReference type="InterPro" id="IPR026045">
    <property type="entry name" value="Ferric-bd"/>
</dbReference>
<keyword evidence="3" id="KW-0410">Iron transport</keyword>
<dbReference type="GO" id="GO:0046872">
    <property type="term" value="F:metal ion binding"/>
    <property type="evidence" value="ECO:0007669"/>
    <property type="project" value="UniProtKB-KW"/>
</dbReference>
<dbReference type="OrthoDB" id="9769319at2"/>
<feature type="chain" id="PRO_5039158718" evidence="9">
    <location>
        <begin position="21"/>
        <end position="345"/>
    </location>
</feature>
<dbReference type="Pfam" id="PF13343">
    <property type="entry name" value="SBP_bac_6"/>
    <property type="match status" value="1"/>
</dbReference>